<name>A0A9N9GJS6_FUNMO</name>
<proteinExistence type="predicted"/>
<dbReference type="EMBL" id="CAJVPP010002764">
    <property type="protein sequence ID" value="CAG8610955.1"/>
    <property type="molecule type" value="Genomic_DNA"/>
</dbReference>
<keyword evidence="2" id="KW-1185">Reference proteome</keyword>
<feature type="non-terminal residue" evidence="1">
    <location>
        <position position="1"/>
    </location>
</feature>
<organism evidence="1 2">
    <name type="scientific">Funneliformis mosseae</name>
    <name type="common">Endomycorrhizal fungus</name>
    <name type="synonym">Glomus mosseae</name>
    <dbReference type="NCBI Taxonomy" id="27381"/>
    <lineage>
        <taxon>Eukaryota</taxon>
        <taxon>Fungi</taxon>
        <taxon>Fungi incertae sedis</taxon>
        <taxon>Mucoromycota</taxon>
        <taxon>Glomeromycotina</taxon>
        <taxon>Glomeromycetes</taxon>
        <taxon>Glomerales</taxon>
        <taxon>Glomeraceae</taxon>
        <taxon>Funneliformis</taxon>
    </lineage>
</organism>
<sequence>VLDMLKNQVTTLTRDKEVVAVRLIVKPKSILVIISKDGDWLDKDNKYIEKIEIT</sequence>
<protein>
    <submittedName>
        <fullName evidence="1">1970_t:CDS:1</fullName>
    </submittedName>
</protein>
<comment type="caution">
    <text evidence="1">The sequence shown here is derived from an EMBL/GenBank/DDBJ whole genome shotgun (WGS) entry which is preliminary data.</text>
</comment>
<evidence type="ECO:0000313" key="2">
    <source>
        <dbReference type="Proteomes" id="UP000789375"/>
    </source>
</evidence>
<evidence type="ECO:0000313" key="1">
    <source>
        <dbReference type="EMBL" id="CAG8610955.1"/>
    </source>
</evidence>
<dbReference type="Proteomes" id="UP000789375">
    <property type="component" value="Unassembled WGS sequence"/>
</dbReference>
<gene>
    <name evidence="1" type="ORF">FMOSSE_LOCUS9456</name>
</gene>
<reference evidence="1" key="1">
    <citation type="submission" date="2021-06" db="EMBL/GenBank/DDBJ databases">
        <authorList>
            <person name="Kallberg Y."/>
            <person name="Tangrot J."/>
            <person name="Rosling A."/>
        </authorList>
    </citation>
    <scope>NUCLEOTIDE SEQUENCE</scope>
    <source>
        <strain evidence="1">87-6 pot B 2015</strain>
    </source>
</reference>
<accession>A0A9N9GJS6</accession>
<dbReference type="AlphaFoldDB" id="A0A9N9GJS6"/>